<accession>A0A9P6WF62</accession>
<dbReference type="InterPro" id="IPR013945">
    <property type="entry name" value="Pkr1"/>
</dbReference>
<feature type="region of interest" description="Disordered" evidence="1">
    <location>
        <begin position="77"/>
        <end position="121"/>
    </location>
</feature>
<keyword evidence="2" id="KW-0472">Membrane</keyword>
<organism evidence="3 4">
    <name type="scientific">Maudiozyma exigua</name>
    <name type="common">Yeast</name>
    <name type="synonym">Kazachstania exigua</name>
    <dbReference type="NCBI Taxonomy" id="34358"/>
    <lineage>
        <taxon>Eukaryota</taxon>
        <taxon>Fungi</taxon>
        <taxon>Dikarya</taxon>
        <taxon>Ascomycota</taxon>
        <taxon>Saccharomycotina</taxon>
        <taxon>Saccharomycetes</taxon>
        <taxon>Saccharomycetales</taxon>
        <taxon>Saccharomycetaceae</taxon>
        <taxon>Maudiozyma</taxon>
    </lineage>
</organism>
<dbReference type="PANTHER" id="PTHR28251">
    <property type="entry name" value="V-TYPE ATPASE ASSEMBLY FACTOR PKR1"/>
    <property type="match status" value="1"/>
</dbReference>
<dbReference type="EMBL" id="PUHR01000019">
    <property type="protein sequence ID" value="KAG0670784.1"/>
    <property type="molecule type" value="Genomic_DNA"/>
</dbReference>
<feature type="transmembrane region" description="Helical" evidence="2">
    <location>
        <begin position="47"/>
        <end position="67"/>
    </location>
</feature>
<sequence>MASFITGLWESVFQPGTSPQLILATHLSFSALLITLAWLIFVTSGNIHFIMLFIIATLLWITVIWFISELKSAQLLSNQQLESETTGEKEDSKTKTETIKEDKGASSSTKQNKTTTKSRKA</sequence>
<dbReference type="GO" id="GO:0070072">
    <property type="term" value="P:vacuolar proton-transporting V-type ATPase complex assembly"/>
    <property type="evidence" value="ECO:0007669"/>
    <property type="project" value="InterPro"/>
</dbReference>
<comment type="caution">
    <text evidence="3">The sequence shown here is derived from an EMBL/GenBank/DDBJ whole genome shotgun (WGS) entry which is preliminary data.</text>
</comment>
<keyword evidence="4" id="KW-1185">Reference proteome</keyword>
<evidence type="ECO:0000313" key="3">
    <source>
        <dbReference type="EMBL" id="KAG0670784.1"/>
    </source>
</evidence>
<dbReference type="OrthoDB" id="9626941at2759"/>
<proteinExistence type="predicted"/>
<keyword evidence="2" id="KW-1133">Transmembrane helix</keyword>
<dbReference type="GO" id="GO:0005789">
    <property type="term" value="C:endoplasmic reticulum membrane"/>
    <property type="evidence" value="ECO:0007669"/>
    <property type="project" value="TreeGrafter"/>
</dbReference>
<feature type="compositionally biased region" description="Basic and acidic residues" evidence="1">
    <location>
        <begin position="86"/>
        <end position="104"/>
    </location>
</feature>
<feature type="transmembrane region" description="Helical" evidence="2">
    <location>
        <begin position="21"/>
        <end position="41"/>
    </location>
</feature>
<evidence type="ECO:0000313" key="4">
    <source>
        <dbReference type="Proteomes" id="UP000750334"/>
    </source>
</evidence>
<dbReference type="Proteomes" id="UP000750334">
    <property type="component" value="Unassembled WGS sequence"/>
</dbReference>
<reference evidence="3 4" key="1">
    <citation type="submission" date="2020-11" db="EMBL/GenBank/DDBJ databases">
        <title>Kefir isolates.</title>
        <authorList>
            <person name="Marcisauskas S."/>
            <person name="Kim Y."/>
            <person name="Blasche S."/>
        </authorList>
    </citation>
    <scope>NUCLEOTIDE SEQUENCE [LARGE SCALE GENOMIC DNA]</scope>
    <source>
        <strain evidence="3 4">OG2</strain>
    </source>
</reference>
<dbReference type="AlphaFoldDB" id="A0A9P6WF62"/>
<evidence type="ECO:0000256" key="1">
    <source>
        <dbReference type="SAM" id="MobiDB-lite"/>
    </source>
</evidence>
<dbReference type="PANTHER" id="PTHR28251:SF1">
    <property type="entry name" value="V-TYPE ATPASE ASSEMBLY FACTOR PKR1"/>
    <property type="match status" value="1"/>
</dbReference>
<keyword evidence="2" id="KW-0812">Transmembrane</keyword>
<name>A0A9P6WF62_MAUEX</name>
<dbReference type="Pfam" id="PF08636">
    <property type="entry name" value="Pkr1"/>
    <property type="match status" value="1"/>
</dbReference>
<gene>
    <name evidence="3" type="primary">PKR1</name>
    <name evidence="3" type="ORF">C6P45_001793</name>
</gene>
<evidence type="ECO:0000256" key="2">
    <source>
        <dbReference type="SAM" id="Phobius"/>
    </source>
</evidence>
<feature type="compositionally biased region" description="Low complexity" evidence="1">
    <location>
        <begin position="106"/>
        <end position="115"/>
    </location>
</feature>
<protein>
    <submittedName>
        <fullName evidence="3">SMK killer toxin resistance protein</fullName>
    </submittedName>
</protein>